<feature type="compositionally biased region" description="Polar residues" evidence="1">
    <location>
        <begin position="1097"/>
        <end position="1119"/>
    </location>
</feature>
<evidence type="ECO:0000256" key="1">
    <source>
        <dbReference type="SAM" id="MobiDB-lite"/>
    </source>
</evidence>
<dbReference type="GO" id="GO:0003676">
    <property type="term" value="F:nucleic acid binding"/>
    <property type="evidence" value="ECO:0007669"/>
    <property type="project" value="InterPro"/>
</dbReference>
<dbReference type="InterPro" id="IPR001584">
    <property type="entry name" value="Integrase_cat-core"/>
</dbReference>
<name>A0A7J6NBE7_PEROL</name>
<dbReference type="InterPro" id="IPR041588">
    <property type="entry name" value="Integrase_H2C2"/>
</dbReference>
<feature type="non-terminal residue" evidence="3">
    <location>
        <position position="1"/>
    </location>
</feature>
<reference evidence="3 4" key="1">
    <citation type="submission" date="2020-04" db="EMBL/GenBank/DDBJ databases">
        <title>Perkinsus olseni comparative genomics.</title>
        <authorList>
            <person name="Bogema D.R."/>
        </authorList>
    </citation>
    <scope>NUCLEOTIDE SEQUENCE [LARGE SCALE GENOMIC DNA]</scope>
    <source>
        <strain evidence="3">00978-12</strain>
    </source>
</reference>
<dbReference type="Gene3D" id="3.30.420.10">
    <property type="entry name" value="Ribonuclease H-like superfamily/Ribonuclease H"/>
    <property type="match status" value="1"/>
</dbReference>
<feature type="compositionally biased region" description="Low complexity" evidence="1">
    <location>
        <begin position="678"/>
        <end position="689"/>
    </location>
</feature>
<sequence length="1221" mass="134235">KVDLIKFVDDVYAGGSSKLEATNNYDLVSYVCNGHDFPVEDLKRYYNWTIVLDRDQVEKRQHLLGYDFTASNDALYCSYSGSIPHGDSMTKRQSCGILASLYDPLGLLIEHDMHARSIWRDINKSTPTDWEAIIPVPLVKAVTDWAALSDALSKSRPSSRHALLDQPLVLSTDASANAWGADLRSLGDLSVRVAGRGGLFNSSNLSWSIPRKELDALHRGLLWVKSLSPYLPMATHYSEYQVPLNVLFPRCPDQPLTVVVDSEVTVYRLKRPSNDAKLPAPEQRRLAAVRGLCLELRAHIKHVASNCNPSDSISRCSLPKSFNCSNLASALEGPSVTYYPGEELSSGDSSYVQGQTVTSAPCTEDAGYAQDQTVTNASSTEDAGYAQGLFMTNASSSEDAGYPPLYKVASLLDDDFFYGSSMSVDDLPVSPPEASTSPSSRAGHVMLVNSDGLDLPNISGLDLSDDEKEELRLLLEFVDTTRGITDSSESTLDNIEFQRRLTVCARRCQSNDTDLSNFRDYLEGKTAVGSLGLRKTVFQRLSKHCSLDTDGLIRQRRWYSSNSETDSDDGGTIYLGNSRYAYQVLCILVGIYHYSFGHPGQRRLRSIIKKRFTARGISTAVRKTTSSCTRCLRARASKSIRYLNSDVQDMIVTQLWQLVGVDVVGPYGRPSTRHRSRLSSSASNASVSSQGDANLDPSKDYYVLVCQDAVSGYIAARPMRNSKAETVAMALHAIFCEHGSPSVLVSDRAITSILTKAVRSILIKHGTRQYSLPGYSQHLSFWERSHRDLAQTSRAIMVSSATPEDYIYSYLLAIRCYNSTPRHWSTISPSALHYAYRQRLPTDPPTNFPSVDWDKLEIKYLNVDYLPYVRSLLPALSDLQEKTKVTVQEYIDNWRSKQADLRERSIKETPQDYKLSLYDLVYMTEAANNIGGHLNSSWRGPLTVVRLAGTSMVYLFDGILLPNDYGGNLQVSSDGNSIEGGPDQASFLYASLKNLVPARALQSLVYDHLEKGVRVYQDAAGGLSPMPASTDGSDQSKILLRQAQDNVSTTRSRRRSVALPGCQDLPLDPQQGSSSSSSHPPLEEGGSAAADEDLQSAEASAPSTVRSATTTQPPRASTSSMLILGASIPPSKELHPGWLVVSTDGSTYRGLAVLGDEVSGSDLVPLRPVSLLSTTGVLSTLDPETVYYVSRSQLLYVTSSTRPLTRSLLERTRNLLERLGL</sequence>
<evidence type="ECO:0000313" key="4">
    <source>
        <dbReference type="Proteomes" id="UP000541610"/>
    </source>
</evidence>
<dbReference type="InterPro" id="IPR012337">
    <property type="entry name" value="RNaseH-like_sf"/>
</dbReference>
<dbReference type="Pfam" id="PF05380">
    <property type="entry name" value="Peptidase_A17"/>
    <property type="match status" value="1"/>
</dbReference>
<organism evidence="3 4">
    <name type="scientific">Perkinsus olseni</name>
    <name type="common">Perkinsus atlanticus</name>
    <dbReference type="NCBI Taxonomy" id="32597"/>
    <lineage>
        <taxon>Eukaryota</taxon>
        <taxon>Sar</taxon>
        <taxon>Alveolata</taxon>
        <taxon>Perkinsozoa</taxon>
        <taxon>Perkinsea</taxon>
        <taxon>Perkinsida</taxon>
        <taxon>Perkinsidae</taxon>
        <taxon>Perkinsus</taxon>
    </lineage>
</organism>
<evidence type="ECO:0000313" key="3">
    <source>
        <dbReference type="EMBL" id="KAF4681208.1"/>
    </source>
</evidence>
<dbReference type="AlphaFoldDB" id="A0A7J6NBE7"/>
<dbReference type="InterPro" id="IPR008042">
    <property type="entry name" value="Retrotrans_Pao"/>
</dbReference>
<dbReference type="Proteomes" id="UP000541610">
    <property type="component" value="Unassembled WGS sequence"/>
</dbReference>
<dbReference type="GO" id="GO:0015074">
    <property type="term" value="P:DNA integration"/>
    <property type="evidence" value="ECO:0007669"/>
    <property type="project" value="InterPro"/>
</dbReference>
<dbReference type="SUPFAM" id="SSF53098">
    <property type="entry name" value="Ribonuclease H-like"/>
    <property type="match status" value="1"/>
</dbReference>
<gene>
    <name evidence="3" type="ORF">FOZ60_012457</name>
</gene>
<dbReference type="PANTHER" id="PTHR37984:SF5">
    <property type="entry name" value="PROTEIN NYNRIN-LIKE"/>
    <property type="match status" value="1"/>
</dbReference>
<dbReference type="PROSITE" id="PS50994">
    <property type="entry name" value="INTEGRASE"/>
    <property type="match status" value="1"/>
</dbReference>
<dbReference type="PANTHER" id="PTHR37984">
    <property type="entry name" value="PROTEIN CBG26694"/>
    <property type="match status" value="1"/>
</dbReference>
<accession>A0A7J6NBE7</accession>
<feature type="region of interest" description="Disordered" evidence="1">
    <location>
        <begin position="1044"/>
        <end position="1119"/>
    </location>
</feature>
<comment type="caution">
    <text evidence="3">The sequence shown here is derived from an EMBL/GenBank/DDBJ whole genome shotgun (WGS) entry which is preliminary data.</text>
</comment>
<feature type="region of interest" description="Disordered" evidence="1">
    <location>
        <begin position="670"/>
        <end position="692"/>
    </location>
</feature>
<proteinExistence type="predicted"/>
<dbReference type="Pfam" id="PF17921">
    <property type="entry name" value="Integrase_H2C2"/>
    <property type="match status" value="1"/>
</dbReference>
<feature type="domain" description="Integrase catalytic" evidence="2">
    <location>
        <begin position="681"/>
        <end position="837"/>
    </location>
</feature>
<dbReference type="InterPro" id="IPR036397">
    <property type="entry name" value="RNaseH_sf"/>
</dbReference>
<protein>
    <recommendedName>
        <fullName evidence="2">Integrase catalytic domain-containing protein</fullName>
    </recommendedName>
</protein>
<dbReference type="OrthoDB" id="413122at2759"/>
<evidence type="ECO:0000259" key="2">
    <source>
        <dbReference type="PROSITE" id="PS50994"/>
    </source>
</evidence>
<dbReference type="InterPro" id="IPR050951">
    <property type="entry name" value="Retrovirus_Pol_polyprotein"/>
</dbReference>
<dbReference type="EMBL" id="JABANP010000535">
    <property type="protein sequence ID" value="KAF4681208.1"/>
    <property type="molecule type" value="Genomic_DNA"/>
</dbReference>